<dbReference type="Proteomes" id="UP000249682">
    <property type="component" value="Chromosome"/>
</dbReference>
<reference evidence="2" key="1">
    <citation type="journal article" date="1993" name="Mol. Microbiol.">
        <title>Use of an ordered cosmid library to deduce the genomic organization of Mycobacterium leprae.</title>
        <authorList>
            <person name="Eiglmeier K."/>
            <person name="Honore N."/>
            <person name="Woods S.A."/>
            <person name="Caudron B."/>
            <person name="Cole S.T."/>
        </authorList>
    </citation>
    <scope>NUCLEOTIDE SEQUENCE</scope>
</reference>
<proteinExistence type="predicted"/>
<gene>
    <name evidence="2" type="primary">MLCB2548.14</name>
    <name evidence="1" type="ORF">DIJ64_01150</name>
</gene>
<evidence type="ECO:0000313" key="1">
    <source>
        <dbReference type="EMBL" id="AWV47193.1"/>
    </source>
</evidence>
<evidence type="ECO:0000313" key="2">
    <source>
        <dbReference type="EMBL" id="CAA18801.1"/>
    </source>
</evidence>
<sequence length="105" mass="11265">MFSRSDQLLRFAGLDVTVYSSDGKCIPRLSVVSGLTGAVLGGVSERQCVARCGSPGLLNQKRATKCDGYNGKNPILAVKQKILRCCCHMLHKLTDAALALSDNRP</sequence>
<reference evidence="2" key="2">
    <citation type="submission" date="1998-04" db="EMBL/GenBank/DDBJ databases">
        <authorList>
            <person name="Parkhill J."/>
            <person name="Barrell B.G."/>
            <person name="Rajandream M.A."/>
        </authorList>
    </citation>
    <scope>NUCLEOTIDE SEQUENCE</scope>
</reference>
<organism evidence="2">
    <name type="scientific">Mycobacterium leprae</name>
    <dbReference type="NCBI Taxonomy" id="1769"/>
    <lineage>
        <taxon>Bacteria</taxon>
        <taxon>Bacillati</taxon>
        <taxon>Actinomycetota</taxon>
        <taxon>Actinomycetes</taxon>
        <taxon>Mycobacteriales</taxon>
        <taxon>Mycobacteriaceae</taxon>
        <taxon>Mycobacterium</taxon>
    </lineage>
</organism>
<name>O69535_MYCLR</name>
<dbReference type="AlphaFoldDB" id="O69535"/>
<dbReference type="EMBL" id="CP029543">
    <property type="protein sequence ID" value="AWV47193.1"/>
    <property type="molecule type" value="Genomic_DNA"/>
</dbReference>
<accession>O69535</accession>
<dbReference type="EMBL" id="AL023093">
    <property type="protein sequence ID" value="CAA18801.1"/>
    <property type="molecule type" value="Genomic_DNA"/>
</dbReference>
<reference evidence="1 3" key="4">
    <citation type="submission" date="2018-05" db="EMBL/GenBank/DDBJ databases">
        <title>Evolution of small genomes with special reference to Mycobacterium leprae.</title>
        <authorList>
            <person name="Mohanty P.S."/>
            <person name="Bansal A.K."/>
            <person name="Gupta U.D."/>
            <person name="Naaz F."/>
            <person name="Dwivedi V.D."/>
            <person name="Singh H."/>
            <person name="Gupta G."/>
            <person name="Sharma S."/>
            <person name="Arora M."/>
        </authorList>
    </citation>
    <scope>NUCLEOTIDE SEQUENCE [LARGE SCALE GENOMIC DNA]</scope>
    <source>
        <strain evidence="1 3">MRHRU-235-G</strain>
    </source>
</reference>
<reference evidence="2" key="3">
    <citation type="submission" date="1998-04" db="EMBL/GenBank/DDBJ databases">
        <authorList>
            <person name="Badcock K."/>
            <person name="Churcher C.M."/>
        </authorList>
    </citation>
    <scope>NUCLEOTIDE SEQUENCE</scope>
</reference>
<protein>
    <submittedName>
        <fullName evidence="2">Uncharacterized protein MLCB2548.14</fullName>
    </submittedName>
</protein>
<evidence type="ECO:0000313" key="3">
    <source>
        <dbReference type="Proteomes" id="UP000249682"/>
    </source>
</evidence>